<evidence type="ECO:0000259" key="7">
    <source>
        <dbReference type="Pfam" id="PF01292"/>
    </source>
</evidence>
<dbReference type="Gene3D" id="1.20.950.20">
    <property type="entry name" value="Transmembrane di-heme cytochromes, Chain C"/>
    <property type="match status" value="1"/>
</dbReference>
<keyword evidence="3 6" id="KW-0812">Transmembrane</keyword>
<keyword evidence="5 6" id="KW-0472">Membrane</keyword>
<dbReference type="Pfam" id="PF09626">
    <property type="entry name" value="DHC"/>
    <property type="match status" value="1"/>
</dbReference>
<feature type="transmembrane region" description="Helical" evidence="6">
    <location>
        <begin position="92"/>
        <end position="111"/>
    </location>
</feature>
<evidence type="ECO:0000313" key="8">
    <source>
        <dbReference type="EMBL" id="MDO2409286.1"/>
    </source>
</evidence>
<dbReference type="EMBL" id="JAULJQ010000004">
    <property type="protein sequence ID" value="MDO2409286.1"/>
    <property type="molecule type" value="Genomic_DNA"/>
</dbReference>
<proteinExistence type="predicted"/>
<protein>
    <submittedName>
        <fullName evidence="8">Cytochrome b/b6 domain-containing protein</fullName>
    </submittedName>
</protein>
<dbReference type="Pfam" id="PF01292">
    <property type="entry name" value="Ni_hydr_CYTB"/>
    <property type="match status" value="1"/>
</dbReference>
<dbReference type="InterPro" id="IPR016174">
    <property type="entry name" value="Di-haem_cyt_TM"/>
</dbReference>
<organism evidence="8 9">
    <name type="scientific">Campylobacter magnus</name>
    <dbReference type="NCBI Taxonomy" id="3026462"/>
    <lineage>
        <taxon>Bacteria</taxon>
        <taxon>Pseudomonadati</taxon>
        <taxon>Campylobacterota</taxon>
        <taxon>Epsilonproteobacteria</taxon>
        <taxon>Campylobacterales</taxon>
        <taxon>Campylobacteraceae</taxon>
        <taxon>Campylobacter</taxon>
    </lineage>
</organism>
<dbReference type="InterPro" id="IPR011577">
    <property type="entry name" value="Cyt_b561_bac/Ni-Hgenase"/>
</dbReference>
<evidence type="ECO:0000313" key="9">
    <source>
        <dbReference type="Proteomes" id="UP001171111"/>
    </source>
</evidence>
<keyword evidence="9" id="KW-1185">Reference proteome</keyword>
<feature type="domain" description="Cytochrome b561 bacterial/Ni-hydrogenase" evidence="7">
    <location>
        <begin position="7"/>
        <end position="174"/>
    </location>
</feature>
<comment type="subcellular location">
    <subcellularLocation>
        <location evidence="1">Cell membrane</location>
        <topology evidence="1">Multi-pass membrane protein</topology>
    </subcellularLocation>
</comment>
<evidence type="ECO:0000256" key="5">
    <source>
        <dbReference type="ARBA" id="ARBA00023136"/>
    </source>
</evidence>
<dbReference type="PANTHER" id="PTHR30485:SF2">
    <property type="entry name" value="BLL0597 PROTEIN"/>
    <property type="match status" value="1"/>
</dbReference>
<sequence length="356" mass="40328">MKKVYIWPFALRISHFIMIISFFGAYFSDGFVHAFFGSLFGVLVILRIIWGFVGTKYSRFKDFELKGLFAYLKSVLQAKHQNFIGHNPASSLFVLVMLGISVFLVVLGYLASGSEEGVGYFAFMLENYSSFAWIKDAHEVLANALLAIICVHICGVFLDCVLNKAAASKSMINGYKNSYENVDFHKFHRLFSAFWLLGILLSAFYLLSPKNMLFALGLQPVDYKAQNSDFAHECAQCHTLYAPFMQTSDKHEKIMANLENHFGDDASIDDETNKKILEFLLQNSAEKSSSKWAIKFAKNDDIAITSSPFWQKAHENLDKEIFKRDKIKSKANCAACHENIEKGLISKALIKYEAIK</sequence>
<keyword evidence="2" id="KW-1003">Cell membrane</keyword>
<evidence type="ECO:0000256" key="6">
    <source>
        <dbReference type="SAM" id="Phobius"/>
    </source>
</evidence>
<dbReference type="PANTHER" id="PTHR30485">
    <property type="entry name" value="NI/FE-HYDROGENASE 1 B-TYPE CYTOCHROME SUBUNIT"/>
    <property type="match status" value="1"/>
</dbReference>
<comment type="caution">
    <text evidence="8">The sequence shown here is derived from an EMBL/GenBank/DDBJ whole genome shotgun (WGS) entry which is preliminary data.</text>
</comment>
<feature type="transmembrane region" description="Helical" evidence="6">
    <location>
        <begin position="141"/>
        <end position="167"/>
    </location>
</feature>
<dbReference type="SUPFAM" id="SSF81342">
    <property type="entry name" value="Transmembrane di-heme cytochromes"/>
    <property type="match status" value="1"/>
</dbReference>
<accession>A0ABT8TAJ6</accession>
<evidence type="ECO:0000256" key="3">
    <source>
        <dbReference type="ARBA" id="ARBA00022692"/>
    </source>
</evidence>
<reference evidence="8 9" key="1">
    <citation type="submission" date="2023-06" db="EMBL/GenBank/DDBJ databases">
        <title>Campylobacter magnum sp. nov., isolated from cecal contents of domestic pigs (Sus scrofa domesticus).</title>
        <authorList>
            <person name="Papic B."/>
            <person name="Gruntar I."/>
        </authorList>
    </citation>
    <scope>NUCLEOTIDE SEQUENCE [LARGE SCALE GENOMIC DNA]</scope>
    <source>
        <strain evidence="9">34484-21</strain>
    </source>
</reference>
<gene>
    <name evidence="8" type="ORF">Q2362_04125</name>
</gene>
<dbReference type="InterPro" id="IPR018588">
    <property type="entry name" value="Dihaem_cytochrome-c"/>
</dbReference>
<name>A0ABT8TAJ6_9BACT</name>
<evidence type="ECO:0000256" key="4">
    <source>
        <dbReference type="ARBA" id="ARBA00022989"/>
    </source>
</evidence>
<dbReference type="RefSeq" id="WP_302244151.1">
    <property type="nucleotide sequence ID" value="NZ_JAULJQ010000004.1"/>
</dbReference>
<feature type="transmembrane region" description="Helical" evidence="6">
    <location>
        <begin position="34"/>
        <end position="53"/>
    </location>
</feature>
<evidence type="ECO:0000256" key="1">
    <source>
        <dbReference type="ARBA" id="ARBA00004651"/>
    </source>
</evidence>
<keyword evidence="4 6" id="KW-1133">Transmembrane helix</keyword>
<evidence type="ECO:0000256" key="2">
    <source>
        <dbReference type="ARBA" id="ARBA00022475"/>
    </source>
</evidence>
<feature type="transmembrane region" description="Helical" evidence="6">
    <location>
        <begin position="187"/>
        <end position="207"/>
    </location>
</feature>
<dbReference type="Proteomes" id="UP001171111">
    <property type="component" value="Unassembled WGS sequence"/>
</dbReference>
<dbReference type="InterPro" id="IPR051542">
    <property type="entry name" value="Hydrogenase_cytochrome"/>
</dbReference>
<feature type="transmembrane region" description="Helical" evidence="6">
    <location>
        <begin position="9"/>
        <end position="28"/>
    </location>
</feature>